<evidence type="ECO:0000256" key="1">
    <source>
        <dbReference type="SAM" id="SignalP"/>
    </source>
</evidence>
<keyword evidence="4" id="KW-1185">Reference proteome</keyword>
<accession>A0ABV8ADV8</accession>
<organism evidence="3 4">
    <name type="scientific">Deinococcus antarcticus</name>
    <dbReference type="NCBI Taxonomy" id="1298767"/>
    <lineage>
        <taxon>Bacteria</taxon>
        <taxon>Thermotogati</taxon>
        <taxon>Deinococcota</taxon>
        <taxon>Deinococci</taxon>
        <taxon>Deinococcales</taxon>
        <taxon>Deinococcaceae</taxon>
        <taxon>Deinococcus</taxon>
    </lineage>
</organism>
<dbReference type="SUPFAM" id="SSF56024">
    <property type="entry name" value="Phospholipase D/nuclease"/>
    <property type="match status" value="1"/>
</dbReference>
<dbReference type="EMBL" id="JBHRZF010000189">
    <property type="protein sequence ID" value="MFC3862375.1"/>
    <property type="molecule type" value="Genomic_DNA"/>
</dbReference>
<dbReference type="Pfam" id="PF13091">
    <property type="entry name" value="PLDc_2"/>
    <property type="match status" value="1"/>
</dbReference>
<feature type="signal peptide" evidence="1">
    <location>
        <begin position="1"/>
        <end position="16"/>
    </location>
</feature>
<sequence>MRPLILTLLLTSSAHATPLQDIQQAQTHITAYLPHLTSQSIAQALKDAANKGLRLTIIAPQHTHHQNDSYLLSLLLASKQTPPAPIHYYQKTIQAPPFLIIDARTLWLGPGTQGPGSASPGNPKQLASAFTLTGKISQTSKPVDVTQLIREKYGLKQ</sequence>
<dbReference type="InterPro" id="IPR025202">
    <property type="entry name" value="PLD-like_dom"/>
</dbReference>
<feature type="domain" description="Phospholipase D-like" evidence="2">
    <location>
        <begin position="20"/>
        <end position="109"/>
    </location>
</feature>
<dbReference type="Gene3D" id="3.30.870.10">
    <property type="entry name" value="Endonuclease Chain A"/>
    <property type="match status" value="1"/>
</dbReference>
<reference evidence="4" key="1">
    <citation type="journal article" date="2019" name="Int. J. Syst. Evol. Microbiol.">
        <title>The Global Catalogue of Microorganisms (GCM) 10K type strain sequencing project: providing services to taxonomists for standard genome sequencing and annotation.</title>
        <authorList>
            <consortium name="The Broad Institute Genomics Platform"/>
            <consortium name="The Broad Institute Genome Sequencing Center for Infectious Disease"/>
            <person name="Wu L."/>
            <person name="Ma J."/>
        </authorList>
    </citation>
    <scope>NUCLEOTIDE SEQUENCE [LARGE SCALE GENOMIC DNA]</scope>
    <source>
        <strain evidence="4">CCTCC AB 2013263</strain>
    </source>
</reference>
<dbReference type="Proteomes" id="UP001595748">
    <property type="component" value="Unassembled WGS sequence"/>
</dbReference>
<evidence type="ECO:0000259" key="2">
    <source>
        <dbReference type="Pfam" id="PF13091"/>
    </source>
</evidence>
<feature type="chain" id="PRO_5046438130" evidence="1">
    <location>
        <begin position="17"/>
        <end position="157"/>
    </location>
</feature>
<evidence type="ECO:0000313" key="4">
    <source>
        <dbReference type="Proteomes" id="UP001595748"/>
    </source>
</evidence>
<gene>
    <name evidence="3" type="ORF">ACFOPQ_16555</name>
</gene>
<evidence type="ECO:0000313" key="3">
    <source>
        <dbReference type="EMBL" id="MFC3862375.1"/>
    </source>
</evidence>
<comment type="caution">
    <text evidence="3">The sequence shown here is derived from an EMBL/GenBank/DDBJ whole genome shotgun (WGS) entry which is preliminary data.</text>
</comment>
<protein>
    <submittedName>
        <fullName evidence="3">Phospholipase D-like domain-containing protein</fullName>
    </submittedName>
</protein>
<dbReference type="RefSeq" id="WP_380080194.1">
    <property type="nucleotide sequence ID" value="NZ_JBHRZF010000189.1"/>
</dbReference>
<keyword evidence="1" id="KW-0732">Signal</keyword>
<name>A0ABV8ADV8_9DEIO</name>
<proteinExistence type="predicted"/>